<keyword evidence="4" id="KW-1185">Reference proteome</keyword>
<dbReference type="PANTHER" id="PTHR45033:SF3">
    <property type="entry name" value="DEHYDROGENASE, PUTATIVE (AFU_ORTHOLOGUE AFUA_2G13270)-RELATED"/>
    <property type="match status" value="1"/>
</dbReference>
<gene>
    <name evidence="3" type="ORF">Clacol_006532</name>
</gene>
<evidence type="ECO:0000313" key="4">
    <source>
        <dbReference type="Proteomes" id="UP001050691"/>
    </source>
</evidence>
<accession>A0AAV5AII5</accession>
<keyword evidence="1" id="KW-0472">Membrane</keyword>
<organism evidence="3 4">
    <name type="scientific">Clathrus columnatus</name>
    <dbReference type="NCBI Taxonomy" id="1419009"/>
    <lineage>
        <taxon>Eukaryota</taxon>
        <taxon>Fungi</taxon>
        <taxon>Dikarya</taxon>
        <taxon>Basidiomycota</taxon>
        <taxon>Agaricomycotina</taxon>
        <taxon>Agaricomycetes</taxon>
        <taxon>Phallomycetidae</taxon>
        <taxon>Phallales</taxon>
        <taxon>Clathraceae</taxon>
        <taxon>Clathrus</taxon>
    </lineage>
</organism>
<name>A0AAV5AII5_9AGAM</name>
<feature type="transmembrane region" description="Helical" evidence="1">
    <location>
        <begin position="211"/>
        <end position="237"/>
    </location>
</feature>
<protein>
    <recommendedName>
        <fullName evidence="2">Enoyl reductase (ER) domain-containing protein</fullName>
    </recommendedName>
</protein>
<comment type="caution">
    <text evidence="3">The sequence shown here is derived from an EMBL/GenBank/DDBJ whole genome shotgun (WGS) entry which is preliminary data.</text>
</comment>
<dbReference type="InterPro" id="IPR020843">
    <property type="entry name" value="ER"/>
</dbReference>
<dbReference type="InterPro" id="IPR052711">
    <property type="entry name" value="Zinc_ADH-like"/>
</dbReference>
<dbReference type="Pfam" id="PF00107">
    <property type="entry name" value="ADH_zinc_N"/>
    <property type="match status" value="1"/>
</dbReference>
<dbReference type="PANTHER" id="PTHR45033">
    <property type="match status" value="1"/>
</dbReference>
<keyword evidence="1" id="KW-1133">Transmembrane helix</keyword>
<proteinExistence type="predicted"/>
<sequence length="401" mass="44013">MLPKTTKALVVAEAQDKSELPYAARVIEQELRPLKGNELLVRIEAVAFNHRDVCYILCFHWQLADLTSIQLWIRKNLYPGIGVGEVLGSDGAGMELLPISLFERNSPWWGIGSVIASGTANDILIGRRVFLTPSRGWDQDPTGPEQKFTVIGGVKGPSIGTFAEYVIVERNEVIEIPPHLDFEHAAAWPLAGVTAWRAINYQAGVKRGHNVLVTGIGGGVAIIALQLLVFIGANVYVTSGSDKKIQRAVELGAKAGFNYKSGMDLEKVLKQENHTLDSVIDSAGGDILRLTSKILKPGGVLDFIASNRFYDERGFSQYTPQGYMAYSFSLLICCAHHHLGSAMGSKRELLEATNFIAEHRIIPVVCNVIEGLESFEDGFELMKEGAQFGKIVIRVHRNSKL</sequence>
<feature type="domain" description="Enoyl reductase (ER)" evidence="2">
    <location>
        <begin position="19"/>
        <end position="393"/>
    </location>
</feature>
<dbReference type="SUPFAM" id="SSF51735">
    <property type="entry name" value="NAD(P)-binding Rossmann-fold domains"/>
    <property type="match status" value="1"/>
</dbReference>
<dbReference type="AlphaFoldDB" id="A0AAV5AII5"/>
<dbReference type="EMBL" id="BPWL01000007">
    <property type="protein sequence ID" value="GJJ12291.1"/>
    <property type="molecule type" value="Genomic_DNA"/>
</dbReference>
<reference evidence="3" key="1">
    <citation type="submission" date="2021-10" db="EMBL/GenBank/DDBJ databases">
        <title>De novo Genome Assembly of Clathrus columnatus (Basidiomycota, Fungi) Using Illumina and Nanopore Sequence Data.</title>
        <authorList>
            <person name="Ogiso-Tanaka E."/>
            <person name="Itagaki H."/>
            <person name="Hosoya T."/>
            <person name="Hosaka K."/>
        </authorList>
    </citation>
    <scope>NUCLEOTIDE SEQUENCE</scope>
    <source>
        <strain evidence="3">MO-923</strain>
    </source>
</reference>
<dbReference type="InterPro" id="IPR011032">
    <property type="entry name" value="GroES-like_sf"/>
</dbReference>
<dbReference type="Gene3D" id="3.40.50.720">
    <property type="entry name" value="NAD(P)-binding Rossmann-like Domain"/>
    <property type="match status" value="1"/>
</dbReference>
<dbReference type="InterPro" id="IPR036291">
    <property type="entry name" value="NAD(P)-bd_dom_sf"/>
</dbReference>
<evidence type="ECO:0000313" key="3">
    <source>
        <dbReference type="EMBL" id="GJJ12291.1"/>
    </source>
</evidence>
<keyword evidence="1" id="KW-0812">Transmembrane</keyword>
<dbReference type="Gene3D" id="3.90.180.10">
    <property type="entry name" value="Medium-chain alcohol dehydrogenases, catalytic domain"/>
    <property type="match status" value="1"/>
</dbReference>
<dbReference type="SMART" id="SM00829">
    <property type="entry name" value="PKS_ER"/>
    <property type="match status" value="1"/>
</dbReference>
<evidence type="ECO:0000256" key="1">
    <source>
        <dbReference type="SAM" id="Phobius"/>
    </source>
</evidence>
<dbReference type="GO" id="GO:0016491">
    <property type="term" value="F:oxidoreductase activity"/>
    <property type="evidence" value="ECO:0007669"/>
    <property type="project" value="InterPro"/>
</dbReference>
<dbReference type="SUPFAM" id="SSF50129">
    <property type="entry name" value="GroES-like"/>
    <property type="match status" value="1"/>
</dbReference>
<evidence type="ECO:0000259" key="2">
    <source>
        <dbReference type="SMART" id="SM00829"/>
    </source>
</evidence>
<dbReference type="InterPro" id="IPR013149">
    <property type="entry name" value="ADH-like_C"/>
</dbReference>
<dbReference type="Proteomes" id="UP001050691">
    <property type="component" value="Unassembled WGS sequence"/>
</dbReference>